<evidence type="ECO:0000313" key="1">
    <source>
        <dbReference type="EMBL" id="OBZ72433.1"/>
    </source>
</evidence>
<dbReference type="InterPro" id="IPR019129">
    <property type="entry name" value="Folate-sensitive_fs_Fra10Ac1"/>
</dbReference>
<keyword evidence="2" id="KW-1185">Reference proteome</keyword>
<dbReference type="STRING" id="5627.A0A1C7M643"/>
<gene>
    <name evidence="1" type="primary">Fra10ac1</name>
    <name evidence="1" type="ORF">A0H81_07668</name>
</gene>
<dbReference type="AlphaFoldDB" id="A0A1C7M643"/>
<protein>
    <submittedName>
        <fullName evidence="1">Protein FRA10AC1</fullName>
    </submittedName>
</protein>
<sequence>MALSKPGSSSQVVSGNVQTEFDILQASHRFIRHRTNDEMSEGDQLWGERLAENYYSSLYREYAVCDLKHYKSGNFALRWRTESEVISGEGRMIVLILDIVHLLHSKRHKSNSSGADIAVVAPAGHFSNFVSCNGLQGII</sequence>
<dbReference type="Proteomes" id="UP000092993">
    <property type="component" value="Unassembled WGS sequence"/>
</dbReference>
<evidence type="ECO:0000313" key="2">
    <source>
        <dbReference type="Proteomes" id="UP000092993"/>
    </source>
</evidence>
<comment type="caution">
    <text evidence="1">The sequence shown here is derived from an EMBL/GenBank/DDBJ whole genome shotgun (WGS) entry which is preliminary data.</text>
</comment>
<reference evidence="1 2" key="1">
    <citation type="submission" date="2016-03" db="EMBL/GenBank/DDBJ databases">
        <title>Whole genome sequencing of Grifola frondosa 9006-11.</title>
        <authorList>
            <person name="Min B."/>
            <person name="Park H."/>
            <person name="Kim J.-G."/>
            <person name="Cho H."/>
            <person name="Oh Y.-L."/>
            <person name="Kong W.-S."/>
            <person name="Choi I.-G."/>
        </authorList>
    </citation>
    <scope>NUCLEOTIDE SEQUENCE [LARGE SCALE GENOMIC DNA]</scope>
    <source>
        <strain evidence="1 2">9006-11</strain>
    </source>
</reference>
<proteinExistence type="predicted"/>
<organism evidence="1 2">
    <name type="scientific">Grifola frondosa</name>
    <name type="common">Maitake</name>
    <name type="synonym">Polyporus frondosus</name>
    <dbReference type="NCBI Taxonomy" id="5627"/>
    <lineage>
        <taxon>Eukaryota</taxon>
        <taxon>Fungi</taxon>
        <taxon>Dikarya</taxon>
        <taxon>Basidiomycota</taxon>
        <taxon>Agaricomycotina</taxon>
        <taxon>Agaricomycetes</taxon>
        <taxon>Polyporales</taxon>
        <taxon>Grifolaceae</taxon>
        <taxon>Grifola</taxon>
    </lineage>
</organism>
<accession>A0A1C7M643</accession>
<dbReference type="OrthoDB" id="197967at2759"/>
<dbReference type="Pfam" id="PF09725">
    <property type="entry name" value="Fra10Ac1"/>
    <property type="match status" value="1"/>
</dbReference>
<dbReference type="EMBL" id="LUGG01000009">
    <property type="protein sequence ID" value="OBZ72433.1"/>
    <property type="molecule type" value="Genomic_DNA"/>
</dbReference>
<name>A0A1C7M643_GRIFR</name>